<evidence type="ECO:0000256" key="6">
    <source>
        <dbReference type="HAMAP-Rule" id="MF_01677"/>
    </source>
</evidence>
<evidence type="ECO:0000259" key="7">
    <source>
        <dbReference type="SMART" id="SM01007"/>
    </source>
</evidence>
<feature type="binding site" evidence="6">
    <location>
        <position position="124"/>
    </location>
    <ligand>
        <name>Zn(2+)</name>
        <dbReference type="ChEBI" id="CHEBI:29105"/>
    </ligand>
</feature>
<dbReference type="Gene3D" id="3.40.225.10">
    <property type="entry name" value="Class II aldolase/adducin N-terminal domain"/>
    <property type="match status" value="1"/>
</dbReference>
<evidence type="ECO:0000256" key="2">
    <source>
        <dbReference type="ARBA" id="ARBA00022723"/>
    </source>
</evidence>
<dbReference type="GO" id="GO:0005737">
    <property type="term" value="C:cytoplasm"/>
    <property type="evidence" value="ECO:0007669"/>
    <property type="project" value="UniProtKB-UniRule"/>
</dbReference>
<accession>A0A7Z0J7H1</accession>
<dbReference type="HAMAP" id="MF_01677">
    <property type="entry name" value="Salvage_MtnB"/>
    <property type="match status" value="1"/>
</dbReference>
<dbReference type="GO" id="GO:0046570">
    <property type="term" value="F:methylthioribulose 1-phosphate dehydratase activity"/>
    <property type="evidence" value="ECO:0007669"/>
    <property type="project" value="UniProtKB-UniRule"/>
</dbReference>
<dbReference type="EC" id="4.2.1.109" evidence="6"/>
<dbReference type="GO" id="GO:0008270">
    <property type="term" value="F:zinc ion binding"/>
    <property type="evidence" value="ECO:0007669"/>
    <property type="project" value="UniProtKB-UniRule"/>
</dbReference>
<keyword evidence="9" id="KW-1185">Reference proteome</keyword>
<evidence type="ECO:0000256" key="4">
    <source>
        <dbReference type="ARBA" id="ARBA00023167"/>
    </source>
</evidence>
<feature type="binding site" evidence="6">
    <location>
        <position position="122"/>
    </location>
    <ligand>
        <name>Zn(2+)</name>
        <dbReference type="ChEBI" id="CHEBI:29105"/>
    </ligand>
</feature>
<dbReference type="EMBL" id="JACCFM010000001">
    <property type="protein sequence ID" value="NYJ21470.1"/>
    <property type="molecule type" value="Genomic_DNA"/>
</dbReference>
<protein>
    <recommendedName>
        <fullName evidence="6">Methylthioribulose-1-phosphate dehydratase</fullName>
        <shortName evidence="6">MTRu-1-P dehydratase</shortName>
        <ecNumber evidence="6">4.2.1.109</ecNumber>
    </recommendedName>
</protein>
<dbReference type="UniPathway" id="UPA00904">
    <property type="reaction ID" value="UER00875"/>
</dbReference>
<comment type="catalytic activity">
    <reaction evidence="6">
        <text>5-(methylsulfanyl)-D-ribulose 1-phosphate = 5-methylsulfanyl-2,3-dioxopentyl phosphate + H2O</text>
        <dbReference type="Rhea" id="RHEA:15549"/>
        <dbReference type="ChEBI" id="CHEBI:15377"/>
        <dbReference type="ChEBI" id="CHEBI:58548"/>
        <dbReference type="ChEBI" id="CHEBI:58828"/>
        <dbReference type="EC" id="4.2.1.109"/>
    </reaction>
</comment>
<keyword evidence="2 6" id="KW-0479">Metal-binding</keyword>
<dbReference type="SUPFAM" id="SSF53639">
    <property type="entry name" value="AraD/HMP-PK domain-like"/>
    <property type="match status" value="1"/>
</dbReference>
<reference evidence="8 9" key="1">
    <citation type="submission" date="2020-07" db="EMBL/GenBank/DDBJ databases">
        <title>Sequencing the genomes of 1000 actinobacteria strains.</title>
        <authorList>
            <person name="Klenk H.-P."/>
        </authorList>
    </citation>
    <scope>NUCLEOTIDE SEQUENCE [LARGE SCALE GENOMIC DNA]</scope>
    <source>
        <strain evidence="8 9">LI1</strain>
    </source>
</reference>
<comment type="pathway">
    <text evidence="6">Amino-acid biosynthesis; L-methionine biosynthesis via salvage pathway; L-methionine from S-methyl-5-thio-alpha-D-ribose 1-phosphate: step 2/6.</text>
</comment>
<dbReference type="InterPro" id="IPR001303">
    <property type="entry name" value="Aldolase_II/adducin_N"/>
</dbReference>
<evidence type="ECO:0000256" key="5">
    <source>
        <dbReference type="ARBA" id="ARBA00023239"/>
    </source>
</evidence>
<dbReference type="RefSeq" id="WP_179580064.1">
    <property type="nucleotide sequence ID" value="NZ_JACCFM010000001.1"/>
</dbReference>
<keyword evidence="1 6" id="KW-0028">Amino-acid biosynthesis</keyword>
<gene>
    <name evidence="6" type="primary">mtnB</name>
    <name evidence="8" type="ORF">HNR05_003261</name>
</gene>
<feature type="domain" description="Class II aldolase/adducin N-terminal" evidence="7">
    <location>
        <begin position="31"/>
        <end position="226"/>
    </location>
</feature>
<evidence type="ECO:0000313" key="8">
    <source>
        <dbReference type="EMBL" id="NYJ21470.1"/>
    </source>
</evidence>
<dbReference type="SMART" id="SM01007">
    <property type="entry name" value="Aldolase_II"/>
    <property type="match status" value="1"/>
</dbReference>
<dbReference type="GO" id="GO:0019509">
    <property type="term" value="P:L-methionine salvage from methylthioadenosine"/>
    <property type="evidence" value="ECO:0007669"/>
    <property type="project" value="UniProtKB-UniRule"/>
</dbReference>
<evidence type="ECO:0000256" key="3">
    <source>
        <dbReference type="ARBA" id="ARBA00022833"/>
    </source>
</evidence>
<dbReference type="Proteomes" id="UP000537260">
    <property type="component" value="Unassembled WGS sequence"/>
</dbReference>
<dbReference type="Pfam" id="PF00596">
    <property type="entry name" value="Aldolase_II"/>
    <property type="match status" value="1"/>
</dbReference>
<dbReference type="InterPro" id="IPR017714">
    <property type="entry name" value="MethylthioRu-1-P_deHdtase_MtnB"/>
</dbReference>
<dbReference type="PANTHER" id="PTHR10640">
    <property type="entry name" value="METHYLTHIORIBULOSE-1-PHOSPHATE DEHYDRATASE"/>
    <property type="match status" value="1"/>
</dbReference>
<dbReference type="NCBIfam" id="TIGR03328">
    <property type="entry name" value="salvage_mtnB"/>
    <property type="match status" value="1"/>
</dbReference>
<dbReference type="PANTHER" id="PTHR10640:SF7">
    <property type="entry name" value="METHYLTHIORIBULOSE-1-PHOSPHATE DEHYDRATASE"/>
    <property type="match status" value="1"/>
</dbReference>
<name>A0A7Z0J7H1_9MICO</name>
<dbReference type="InterPro" id="IPR036409">
    <property type="entry name" value="Aldolase_II/adducin_N_sf"/>
</dbReference>
<comment type="function">
    <text evidence="6">Catalyzes the dehydration of methylthioribulose-1-phosphate (MTRu-1-P) into 2,3-diketo-5-methylthiopentyl-1-phosphate (DK-MTP-1-P).</text>
</comment>
<sequence>MTPTTFQDEFVIEHQFAPDGITDATLTQSGALLASEAARFASLGWMRGTSGNLSVTLQRDPLRLAVTGSGLDKGELNPLDFVIVDADGDLAPGIGGSDHRPSAEAGLHARIARVTGAGAVVHVHALAAVVAAEHWPTGVELRDLEMLKGIGHAAHDETVVIPVIPNDQDMVVLGDAFEAAYVRPTAENAQVPAILVGRHGMYAWGADMNQARWHAELIEWLLRFKLETR</sequence>
<evidence type="ECO:0000256" key="1">
    <source>
        <dbReference type="ARBA" id="ARBA00022605"/>
    </source>
</evidence>
<comment type="caution">
    <text evidence="8">The sequence shown here is derived from an EMBL/GenBank/DDBJ whole genome shotgun (WGS) entry which is preliminary data.</text>
</comment>
<evidence type="ECO:0000313" key="9">
    <source>
        <dbReference type="Proteomes" id="UP000537260"/>
    </source>
</evidence>
<organism evidence="8 9">
    <name type="scientific">Glaciibacter psychrotolerans</name>
    <dbReference type="NCBI Taxonomy" id="670054"/>
    <lineage>
        <taxon>Bacteria</taxon>
        <taxon>Bacillati</taxon>
        <taxon>Actinomycetota</taxon>
        <taxon>Actinomycetes</taxon>
        <taxon>Micrococcales</taxon>
        <taxon>Microbacteriaceae</taxon>
        <taxon>Glaciibacter</taxon>
    </lineage>
</organism>
<keyword evidence="3 6" id="KW-0862">Zinc</keyword>
<comment type="cofactor">
    <cofactor evidence="6">
        <name>Zn(2+)</name>
        <dbReference type="ChEBI" id="CHEBI:29105"/>
    </cofactor>
    <text evidence="6">Binds 1 zinc ion per subunit.</text>
</comment>
<proteinExistence type="inferred from homology"/>
<dbReference type="AlphaFoldDB" id="A0A7Z0J7H1"/>
<comment type="similarity">
    <text evidence="6">Belongs to the aldolase class II family. MtnB subfamily.</text>
</comment>
<keyword evidence="5 6" id="KW-0456">Lyase</keyword>
<keyword evidence="4 6" id="KW-0486">Methionine biosynthesis</keyword>